<dbReference type="EMBL" id="JACHMC010000001">
    <property type="protein sequence ID" value="MBB4883505.1"/>
    <property type="molecule type" value="Genomic_DNA"/>
</dbReference>
<dbReference type="OrthoDB" id="4050641at2"/>
<dbReference type="InterPro" id="IPR000485">
    <property type="entry name" value="AsnC-type_HTH_dom"/>
</dbReference>
<comment type="caution">
    <text evidence="1">The sequence shown here is derived from an EMBL/GenBank/DDBJ whole genome shotgun (WGS) entry which is preliminary data.</text>
</comment>
<dbReference type="Proteomes" id="UP000560081">
    <property type="component" value="Unassembled WGS sequence"/>
</dbReference>
<sequence length="323" mass="34149">MNPAPPPPLEGLDLAVATALQVDPRASWRRIAQVLAAPERTVARHGAALLESGVVQVAGMPTKAETALLTVRCAPGTARVAVEALSQRADTTFAYAVTGAGDAVAELLFDAGRMTPVLLQEIPTVVGLTQVHTAPILRYFRTIRRWTSGALTAAQVAALRTADGPEMATMGHTEPLGPLDRRLVEALVADGRATVEALARAADVSESTAARRLTALLSSARVQVRALVEPALLGLPVEAMLWISAAPSQMDRLGALLAEDPRVRYAAAVAGPHQVVADVTCRTTAELYELTTASPWVEHTSAVETSLVLHARKRGGRLLPWTE</sequence>
<reference evidence="1 2" key="1">
    <citation type="submission" date="2020-08" db="EMBL/GenBank/DDBJ databases">
        <title>Sequencing the genomes of 1000 actinobacteria strains.</title>
        <authorList>
            <person name="Klenk H.-P."/>
        </authorList>
    </citation>
    <scope>NUCLEOTIDE SEQUENCE [LARGE SCALE GENOMIC DNA]</scope>
    <source>
        <strain evidence="1 2">DSM 19079</strain>
    </source>
</reference>
<dbReference type="Pfam" id="PF13404">
    <property type="entry name" value="HTH_AsnC-type"/>
    <property type="match status" value="1"/>
</dbReference>
<dbReference type="AlphaFoldDB" id="A0A4Y8WUY7"/>
<dbReference type="InterPro" id="IPR011008">
    <property type="entry name" value="Dimeric_a/b-barrel"/>
</dbReference>
<protein>
    <submittedName>
        <fullName evidence="1">Lrp/AsnC family transcriptional regulator for asnA, asnC and gidA</fullName>
    </submittedName>
</protein>
<accession>A0A4Y8WUY7</accession>
<dbReference type="Gene3D" id="3.30.70.920">
    <property type="match status" value="1"/>
</dbReference>
<dbReference type="GO" id="GO:0043565">
    <property type="term" value="F:sequence-specific DNA binding"/>
    <property type="evidence" value="ECO:0007669"/>
    <property type="project" value="InterPro"/>
</dbReference>
<evidence type="ECO:0000313" key="1">
    <source>
        <dbReference type="EMBL" id="MBB4883505.1"/>
    </source>
</evidence>
<keyword evidence="2" id="KW-1185">Reference proteome</keyword>
<dbReference type="PROSITE" id="PS50956">
    <property type="entry name" value="HTH_ASNC_2"/>
    <property type="match status" value="1"/>
</dbReference>
<dbReference type="InterPro" id="IPR036388">
    <property type="entry name" value="WH-like_DNA-bd_sf"/>
</dbReference>
<proteinExistence type="predicted"/>
<name>A0A4Y8WUY7_9MICC</name>
<dbReference type="SUPFAM" id="SSF54909">
    <property type="entry name" value="Dimeric alpha+beta barrel"/>
    <property type="match status" value="1"/>
</dbReference>
<organism evidence="1 2">
    <name type="scientific">Micrococcus flavus</name>
    <dbReference type="NCBI Taxonomy" id="384602"/>
    <lineage>
        <taxon>Bacteria</taxon>
        <taxon>Bacillati</taxon>
        <taxon>Actinomycetota</taxon>
        <taxon>Actinomycetes</taxon>
        <taxon>Micrococcales</taxon>
        <taxon>Micrococcaceae</taxon>
        <taxon>Micrococcus</taxon>
    </lineage>
</organism>
<dbReference type="GO" id="GO:0043200">
    <property type="term" value="P:response to amino acid"/>
    <property type="evidence" value="ECO:0007669"/>
    <property type="project" value="TreeGrafter"/>
</dbReference>
<dbReference type="GO" id="GO:0005829">
    <property type="term" value="C:cytosol"/>
    <property type="evidence" value="ECO:0007669"/>
    <property type="project" value="TreeGrafter"/>
</dbReference>
<dbReference type="InterPro" id="IPR036390">
    <property type="entry name" value="WH_DNA-bd_sf"/>
</dbReference>
<dbReference type="RefSeq" id="WP_135030935.1">
    <property type="nucleotide sequence ID" value="NZ_BMLA01000011.1"/>
</dbReference>
<gene>
    <name evidence="1" type="ORF">BJ976_001856</name>
</gene>
<dbReference type="Gene3D" id="1.10.10.10">
    <property type="entry name" value="Winged helix-like DNA-binding domain superfamily/Winged helix DNA-binding domain"/>
    <property type="match status" value="2"/>
</dbReference>
<dbReference type="SUPFAM" id="SSF46785">
    <property type="entry name" value="Winged helix' DNA-binding domain"/>
    <property type="match status" value="1"/>
</dbReference>
<dbReference type="PANTHER" id="PTHR30154:SF34">
    <property type="entry name" value="TRANSCRIPTIONAL REGULATOR AZLB"/>
    <property type="match status" value="1"/>
</dbReference>
<evidence type="ECO:0000313" key="2">
    <source>
        <dbReference type="Proteomes" id="UP000560081"/>
    </source>
</evidence>
<dbReference type="SMART" id="SM00344">
    <property type="entry name" value="HTH_ASNC"/>
    <property type="match status" value="1"/>
</dbReference>
<dbReference type="InterPro" id="IPR019888">
    <property type="entry name" value="Tscrpt_reg_AsnC-like"/>
</dbReference>
<dbReference type="PANTHER" id="PTHR30154">
    <property type="entry name" value="LEUCINE-RESPONSIVE REGULATORY PROTEIN"/>
    <property type="match status" value="1"/>
</dbReference>